<gene>
    <name evidence="1" type="ORF">ACFOGI_00055</name>
</gene>
<dbReference type="RefSeq" id="WP_390266587.1">
    <property type="nucleotide sequence ID" value="NZ_JBHRSA010000002.1"/>
</dbReference>
<comment type="caution">
    <text evidence="1">The sequence shown here is derived from an EMBL/GenBank/DDBJ whole genome shotgun (WGS) entry which is preliminary data.</text>
</comment>
<name>A0ABV7CQE4_9BACI</name>
<accession>A0ABV7CQE4</accession>
<dbReference type="EMBL" id="JBHRSA010000002">
    <property type="protein sequence ID" value="MFC3038642.1"/>
    <property type="molecule type" value="Genomic_DNA"/>
</dbReference>
<evidence type="ECO:0000313" key="1">
    <source>
        <dbReference type="EMBL" id="MFC3038642.1"/>
    </source>
</evidence>
<reference evidence="2" key="1">
    <citation type="journal article" date="2019" name="Int. J. Syst. Evol. Microbiol.">
        <title>The Global Catalogue of Microorganisms (GCM) 10K type strain sequencing project: providing services to taxonomists for standard genome sequencing and annotation.</title>
        <authorList>
            <consortium name="The Broad Institute Genomics Platform"/>
            <consortium name="The Broad Institute Genome Sequencing Center for Infectious Disease"/>
            <person name="Wu L."/>
            <person name="Ma J."/>
        </authorList>
    </citation>
    <scope>NUCLEOTIDE SEQUENCE [LARGE SCALE GENOMIC DNA]</scope>
    <source>
        <strain evidence="2">KCTC 13128</strain>
    </source>
</reference>
<protein>
    <submittedName>
        <fullName evidence="1">Uncharacterized protein</fullName>
    </submittedName>
</protein>
<sequence length="104" mass="11784">MKKWWLIIATVLIAAGLLLPGHTQPSDNTRIILEHTRQTYIAPVCFEQAEPTNWIAEATLGEAEEMNYPPNDTCTEEALAGESEPFLLTFLKNVGIIDKKWDNW</sequence>
<dbReference type="Proteomes" id="UP001595279">
    <property type="component" value="Unassembled WGS sequence"/>
</dbReference>
<proteinExistence type="predicted"/>
<keyword evidence="2" id="KW-1185">Reference proteome</keyword>
<evidence type="ECO:0000313" key="2">
    <source>
        <dbReference type="Proteomes" id="UP001595279"/>
    </source>
</evidence>
<organism evidence="1 2">
    <name type="scientific">Virgibacillus xinjiangensis</name>
    <dbReference type="NCBI Taxonomy" id="393090"/>
    <lineage>
        <taxon>Bacteria</taxon>
        <taxon>Bacillati</taxon>
        <taxon>Bacillota</taxon>
        <taxon>Bacilli</taxon>
        <taxon>Bacillales</taxon>
        <taxon>Bacillaceae</taxon>
        <taxon>Virgibacillus</taxon>
    </lineage>
</organism>